<keyword evidence="1 4" id="KW-0378">Hydrolase</keyword>
<comment type="cofactor">
    <cofactor evidence="2">
        <name>Mn(2+)</name>
        <dbReference type="ChEBI" id="CHEBI:29035"/>
    </cofactor>
    <text evidence="2">The Mn(2+) ion enhances activity.</text>
</comment>
<dbReference type="SUPFAM" id="SSF53187">
    <property type="entry name" value="Zn-dependent exopeptidases"/>
    <property type="match status" value="1"/>
</dbReference>
<organism evidence="4 5">
    <name type="scientific">Paenibacillus lycopersici</name>
    <dbReference type="NCBI Taxonomy" id="2704462"/>
    <lineage>
        <taxon>Bacteria</taxon>
        <taxon>Bacillati</taxon>
        <taxon>Bacillota</taxon>
        <taxon>Bacilli</taxon>
        <taxon>Bacillales</taxon>
        <taxon>Paenibacillaceae</taxon>
        <taxon>Paenibacillus</taxon>
    </lineage>
</organism>
<feature type="domain" description="Peptidase M20 dimerisation" evidence="3">
    <location>
        <begin position="189"/>
        <end position="281"/>
    </location>
</feature>
<dbReference type="GO" id="GO:0050118">
    <property type="term" value="F:N-acetyldiaminopimelate deacetylase activity"/>
    <property type="evidence" value="ECO:0007669"/>
    <property type="project" value="UniProtKB-ARBA"/>
</dbReference>
<dbReference type="Pfam" id="PF01546">
    <property type="entry name" value="Peptidase_M20"/>
    <property type="match status" value="1"/>
</dbReference>
<evidence type="ECO:0000256" key="1">
    <source>
        <dbReference type="ARBA" id="ARBA00022801"/>
    </source>
</evidence>
<keyword evidence="2" id="KW-0464">Manganese</keyword>
<dbReference type="Gene3D" id="3.30.70.360">
    <property type="match status" value="1"/>
</dbReference>
<protein>
    <submittedName>
        <fullName evidence="4">Amidohydrolase</fullName>
    </submittedName>
</protein>
<dbReference type="InterPro" id="IPR017439">
    <property type="entry name" value="Amidohydrolase"/>
</dbReference>
<evidence type="ECO:0000313" key="5">
    <source>
        <dbReference type="Proteomes" id="UP000476064"/>
    </source>
</evidence>
<keyword evidence="5" id="KW-1185">Reference proteome</keyword>
<feature type="binding site" evidence="2">
    <location>
        <position position="163"/>
    </location>
    <ligand>
        <name>Mn(2+)</name>
        <dbReference type="ChEBI" id="CHEBI:29035"/>
        <label>2</label>
    </ligand>
</feature>
<proteinExistence type="predicted"/>
<dbReference type="InterPro" id="IPR036264">
    <property type="entry name" value="Bact_exopeptidase_dim_dom"/>
</dbReference>
<dbReference type="PIRSF" id="PIRSF005962">
    <property type="entry name" value="Pept_M20D_amidohydro"/>
    <property type="match status" value="1"/>
</dbReference>
<dbReference type="CDD" id="cd08021">
    <property type="entry name" value="M20_Acy1_YhaA-like"/>
    <property type="match status" value="1"/>
</dbReference>
<evidence type="ECO:0000259" key="3">
    <source>
        <dbReference type="Pfam" id="PF07687"/>
    </source>
</evidence>
<feature type="binding site" evidence="2">
    <location>
        <position position="102"/>
    </location>
    <ligand>
        <name>Mn(2+)</name>
        <dbReference type="ChEBI" id="CHEBI:29035"/>
        <label>2</label>
    </ligand>
</feature>
<dbReference type="PANTHER" id="PTHR11014:SF63">
    <property type="entry name" value="METALLOPEPTIDASE, PUTATIVE (AFU_ORTHOLOGUE AFUA_6G09600)-RELATED"/>
    <property type="match status" value="1"/>
</dbReference>
<accession>A0A6C0G8B4</accession>
<dbReference type="GO" id="GO:0019877">
    <property type="term" value="P:diaminopimelate biosynthetic process"/>
    <property type="evidence" value="ECO:0007669"/>
    <property type="project" value="UniProtKB-ARBA"/>
</dbReference>
<dbReference type="AlphaFoldDB" id="A0A6C0G8B4"/>
<dbReference type="NCBIfam" id="TIGR01891">
    <property type="entry name" value="amidohydrolases"/>
    <property type="match status" value="1"/>
</dbReference>
<keyword evidence="2" id="KW-0479">Metal-binding</keyword>
<feature type="binding site" evidence="2">
    <location>
        <position position="362"/>
    </location>
    <ligand>
        <name>Mn(2+)</name>
        <dbReference type="ChEBI" id="CHEBI:29035"/>
        <label>2</label>
    </ligand>
</feature>
<evidence type="ECO:0000256" key="2">
    <source>
        <dbReference type="PIRSR" id="PIRSR005962-1"/>
    </source>
</evidence>
<dbReference type="Gene3D" id="3.40.630.10">
    <property type="entry name" value="Zn peptidases"/>
    <property type="match status" value="1"/>
</dbReference>
<dbReference type="KEGG" id="plyc:GXP70_18955"/>
<name>A0A6C0G8B4_9BACL</name>
<dbReference type="PANTHER" id="PTHR11014">
    <property type="entry name" value="PEPTIDASE M20 FAMILY MEMBER"/>
    <property type="match status" value="1"/>
</dbReference>
<dbReference type="InterPro" id="IPR002933">
    <property type="entry name" value="Peptidase_M20"/>
</dbReference>
<dbReference type="FunFam" id="3.30.70.360:FF:000001">
    <property type="entry name" value="N-acetyldiaminopimelate deacetylase"/>
    <property type="match status" value="1"/>
</dbReference>
<reference evidence="4 5" key="1">
    <citation type="submission" date="2020-01" db="EMBL/GenBank/DDBJ databases">
        <title>Paenibacillus sp. nov., isolated from tomato rhizosphere.</title>
        <authorList>
            <person name="Weon H.-Y."/>
            <person name="Lee S.A."/>
        </authorList>
    </citation>
    <scope>NUCLEOTIDE SEQUENCE [LARGE SCALE GENOMIC DNA]</scope>
    <source>
        <strain evidence="4 5">12200R-189</strain>
    </source>
</reference>
<dbReference type="Pfam" id="PF07687">
    <property type="entry name" value="M20_dimer"/>
    <property type="match status" value="1"/>
</dbReference>
<dbReference type="EMBL" id="CP048209">
    <property type="protein sequence ID" value="QHT63998.1"/>
    <property type="molecule type" value="Genomic_DNA"/>
</dbReference>
<feature type="binding site" evidence="2">
    <location>
        <position position="104"/>
    </location>
    <ligand>
        <name>Mn(2+)</name>
        <dbReference type="ChEBI" id="CHEBI:29035"/>
        <label>2</label>
    </ligand>
</feature>
<gene>
    <name evidence="4" type="ORF">GXP70_18955</name>
</gene>
<feature type="binding site" evidence="2">
    <location>
        <position position="138"/>
    </location>
    <ligand>
        <name>Mn(2+)</name>
        <dbReference type="ChEBI" id="CHEBI:29035"/>
        <label>2</label>
    </ligand>
</feature>
<dbReference type="SUPFAM" id="SSF55031">
    <property type="entry name" value="Bacterial exopeptidase dimerisation domain"/>
    <property type="match status" value="1"/>
</dbReference>
<dbReference type="Proteomes" id="UP000476064">
    <property type="component" value="Chromosome"/>
</dbReference>
<evidence type="ECO:0000313" key="4">
    <source>
        <dbReference type="EMBL" id="QHT63998.1"/>
    </source>
</evidence>
<dbReference type="RefSeq" id="WP_162360552.1">
    <property type="nucleotide sequence ID" value="NZ_CP048209.1"/>
</dbReference>
<sequence length="400" mass="43070">MAKLDAQLQTAYPTMVAWRRYMHQHPELSFHEKETSRWIAQRLREIGCDVKEGVGGYGLVAAVRGDKPGPVIALRTDFDALPIQDEKAADYASKVPGVMHACGHDAHTATMLAIAAFYQANRDQLAGERRFLFQPAEEVSPGGAIGMIGEGAVQGVDAVYGVHLWTPFPYGTVASRSGPFMAAPDEIYIDIAGKGGHGALPHETVDAVLVGAAMVQALQTVVSRSVNPLDPSVVTIGSFHAGSTANVIAERCRLTGTVRTFTEDVRTLIRGRLETIVEHTAAMHGARATLEYRGGYPTVVNDAREADRFFGVAARTFGAEAVTESPLIMAGEDFSYYLREVPGCFMFVGAGNPACGATFPHHHPRFDIDERAMLMSAKLMVAMAEDFAAEASSDGARSER</sequence>
<dbReference type="GO" id="GO:0046872">
    <property type="term" value="F:metal ion binding"/>
    <property type="evidence" value="ECO:0007669"/>
    <property type="project" value="UniProtKB-KW"/>
</dbReference>
<dbReference type="InterPro" id="IPR011650">
    <property type="entry name" value="Peptidase_M20_dimer"/>
</dbReference>